<dbReference type="Proteomes" id="UP001527099">
    <property type="component" value="Unassembled WGS sequence"/>
</dbReference>
<comment type="caution">
    <text evidence="2">The sequence shown here is derived from an EMBL/GenBank/DDBJ whole genome shotgun (WGS) entry which is preliminary data.</text>
</comment>
<keyword evidence="3" id="KW-1185">Reference proteome</keyword>
<name>A0ABT4GKX2_9BACL</name>
<feature type="signal peptide" evidence="1">
    <location>
        <begin position="1"/>
        <end position="21"/>
    </location>
</feature>
<reference evidence="2 3" key="1">
    <citation type="submission" date="2022-05" db="EMBL/GenBank/DDBJ databases">
        <title>Genome Sequencing of Bee-Associated Microbes.</title>
        <authorList>
            <person name="Dunlap C."/>
        </authorList>
    </citation>
    <scope>NUCLEOTIDE SEQUENCE [LARGE SCALE GENOMIC DNA]</scope>
    <source>
        <strain evidence="2 3">NRRL B-14421</strain>
    </source>
</reference>
<accession>A0ABT4GKX2</accession>
<protein>
    <recommendedName>
        <fullName evidence="4">CBM-cenC domain-containing protein</fullName>
    </recommendedName>
</protein>
<dbReference type="RefSeq" id="WP_268617811.1">
    <property type="nucleotide sequence ID" value="NZ_JAMDMX010000112.1"/>
</dbReference>
<evidence type="ECO:0008006" key="4">
    <source>
        <dbReference type="Google" id="ProtNLM"/>
    </source>
</evidence>
<feature type="chain" id="PRO_5046704231" description="CBM-cenC domain-containing protein" evidence="1">
    <location>
        <begin position="22"/>
        <end position="138"/>
    </location>
</feature>
<proteinExistence type="predicted"/>
<organism evidence="2 3">
    <name type="scientific">Paenibacillus alginolyticus</name>
    <dbReference type="NCBI Taxonomy" id="59839"/>
    <lineage>
        <taxon>Bacteria</taxon>
        <taxon>Bacillati</taxon>
        <taxon>Bacillota</taxon>
        <taxon>Bacilli</taxon>
        <taxon>Bacillales</taxon>
        <taxon>Paenibacillaceae</taxon>
        <taxon>Paenibacillus</taxon>
    </lineage>
</organism>
<dbReference type="EMBL" id="JAMDMX010000112">
    <property type="protein sequence ID" value="MCY9696805.1"/>
    <property type="molecule type" value="Genomic_DNA"/>
</dbReference>
<evidence type="ECO:0000313" key="3">
    <source>
        <dbReference type="Proteomes" id="UP001527099"/>
    </source>
</evidence>
<sequence length="138" mass="15177">MKKSLALFCLFLVLLIPSLKAHSYENGVELTNGSFESAESNWPTGWTQDAYQQSSDVSTFTLESGQAHAGNHFLRIHNSQPNDARWIQRVQVKSGAIYKLSSWVRASSIGSDKTGANISVLGVGSMSRDIKDTNGKWN</sequence>
<dbReference type="InterPro" id="IPR008979">
    <property type="entry name" value="Galactose-bd-like_sf"/>
</dbReference>
<evidence type="ECO:0000256" key="1">
    <source>
        <dbReference type="SAM" id="SignalP"/>
    </source>
</evidence>
<dbReference type="Gene3D" id="2.60.120.260">
    <property type="entry name" value="Galactose-binding domain-like"/>
    <property type="match status" value="1"/>
</dbReference>
<gene>
    <name evidence="2" type="ORF">M5X19_28465</name>
</gene>
<keyword evidence="1" id="KW-0732">Signal</keyword>
<dbReference type="SUPFAM" id="SSF49785">
    <property type="entry name" value="Galactose-binding domain-like"/>
    <property type="match status" value="1"/>
</dbReference>
<evidence type="ECO:0000313" key="2">
    <source>
        <dbReference type="EMBL" id="MCY9696805.1"/>
    </source>
</evidence>